<reference evidence="5 6" key="1">
    <citation type="submission" date="2018-12" db="EMBL/GenBank/DDBJ databases">
        <authorList>
            <person name="Sun L."/>
            <person name="Chen Z."/>
        </authorList>
    </citation>
    <scope>NUCLEOTIDE SEQUENCE [LARGE SCALE GENOMIC DNA]</scope>
    <source>
        <strain evidence="5 6">3-5-3</strain>
    </source>
</reference>
<dbReference type="Gene3D" id="1.10.10.10">
    <property type="entry name" value="Winged helix-like DNA-binding domain superfamily/Winged helix DNA-binding domain"/>
    <property type="match status" value="1"/>
</dbReference>
<keyword evidence="6" id="KW-1185">Reference proteome</keyword>
<dbReference type="PRINTS" id="PR00598">
    <property type="entry name" value="HTHMARR"/>
</dbReference>
<keyword evidence="3" id="KW-0804">Transcription</keyword>
<dbReference type="GO" id="GO:0006950">
    <property type="term" value="P:response to stress"/>
    <property type="evidence" value="ECO:0007669"/>
    <property type="project" value="TreeGrafter"/>
</dbReference>
<proteinExistence type="predicted"/>
<dbReference type="GO" id="GO:0003677">
    <property type="term" value="F:DNA binding"/>
    <property type="evidence" value="ECO:0007669"/>
    <property type="project" value="UniProtKB-KW"/>
</dbReference>
<dbReference type="InterPro" id="IPR000835">
    <property type="entry name" value="HTH_MarR-typ"/>
</dbReference>
<dbReference type="InterPro" id="IPR036388">
    <property type="entry name" value="WH-like_DNA-bd_sf"/>
</dbReference>
<organism evidence="5 6">
    <name type="scientific">Paenibacillus zeisoli</name>
    <dbReference type="NCBI Taxonomy" id="2496267"/>
    <lineage>
        <taxon>Bacteria</taxon>
        <taxon>Bacillati</taxon>
        <taxon>Bacillota</taxon>
        <taxon>Bacilli</taxon>
        <taxon>Bacillales</taxon>
        <taxon>Paenibacillaceae</taxon>
        <taxon>Paenibacillus</taxon>
    </lineage>
</organism>
<dbReference type="PROSITE" id="PS50995">
    <property type="entry name" value="HTH_MARR_2"/>
    <property type="match status" value="1"/>
</dbReference>
<evidence type="ECO:0000313" key="6">
    <source>
        <dbReference type="Proteomes" id="UP000272464"/>
    </source>
</evidence>
<dbReference type="PANTHER" id="PTHR33164:SF67">
    <property type="entry name" value="TRANSCRIPTIONAL REGULATOR, MARR FAMILY"/>
    <property type="match status" value="1"/>
</dbReference>
<dbReference type="RefSeq" id="WP_127198680.1">
    <property type="nucleotide sequence ID" value="NZ_RZNX01000002.1"/>
</dbReference>
<dbReference type="AlphaFoldDB" id="A0A433XHM6"/>
<feature type="domain" description="HTH marR-type" evidence="4">
    <location>
        <begin position="3"/>
        <end position="137"/>
    </location>
</feature>
<dbReference type="Proteomes" id="UP000272464">
    <property type="component" value="Unassembled WGS sequence"/>
</dbReference>
<evidence type="ECO:0000256" key="1">
    <source>
        <dbReference type="ARBA" id="ARBA00023015"/>
    </source>
</evidence>
<evidence type="ECO:0000256" key="2">
    <source>
        <dbReference type="ARBA" id="ARBA00023125"/>
    </source>
</evidence>
<dbReference type="PROSITE" id="PS01117">
    <property type="entry name" value="HTH_MARR_1"/>
    <property type="match status" value="1"/>
</dbReference>
<evidence type="ECO:0000259" key="4">
    <source>
        <dbReference type="PROSITE" id="PS50995"/>
    </source>
</evidence>
<protein>
    <submittedName>
        <fullName evidence="5">MarR family transcriptional regulator</fullName>
    </submittedName>
</protein>
<dbReference type="OrthoDB" id="166070at2"/>
<dbReference type="PANTHER" id="PTHR33164">
    <property type="entry name" value="TRANSCRIPTIONAL REGULATOR, MARR FAMILY"/>
    <property type="match status" value="1"/>
</dbReference>
<gene>
    <name evidence="5" type="ORF">EJP77_07945</name>
</gene>
<accession>A0A433XHM6</accession>
<evidence type="ECO:0000313" key="5">
    <source>
        <dbReference type="EMBL" id="RUT33566.1"/>
    </source>
</evidence>
<dbReference type="InterPro" id="IPR036390">
    <property type="entry name" value="WH_DNA-bd_sf"/>
</dbReference>
<name>A0A433XHM6_9BACL</name>
<evidence type="ECO:0000256" key="3">
    <source>
        <dbReference type="ARBA" id="ARBA00023163"/>
    </source>
</evidence>
<keyword evidence="2" id="KW-0238">DNA-binding</keyword>
<dbReference type="InterPro" id="IPR023187">
    <property type="entry name" value="Tscrpt_reg_MarR-type_CS"/>
</dbReference>
<dbReference type="GO" id="GO:0003700">
    <property type="term" value="F:DNA-binding transcription factor activity"/>
    <property type="evidence" value="ECO:0007669"/>
    <property type="project" value="InterPro"/>
</dbReference>
<keyword evidence="1" id="KW-0805">Transcription regulation</keyword>
<dbReference type="EMBL" id="RZNX01000002">
    <property type="protein sequence ID" value="RUT33566.1"/>
    <property type="molecule type" value="Genomic_DNA"/>
</dbReference>
<dbReference type="SUPFAM" id="SSF46785">
    <property type="entry name" value="Winged helix' DNA-binding domain"/>
    <property type="match status" value="1"/>
</dbReference>
<dbReference type="SMART" id="SM00347">
    <property type="entry name" value="HTH_MARR"/>
    <property type="match status" value="1"/>
</dbReference>
<dbReference type="InterPro" id="IPR039422">
    <property type="entry name" value="MarR/SlyA-like"/>
</dbReference>
<dbReference type="Pfam" id="PF01047">
    <property type="entry name" value="MarR"/>
    <property type="match status" value="1"/>
</dbReference>
<comment type="caution">
    <text evidence="5">The sequence shown here is derived from an EMBL/GenBank/DDBJ whole genome shotgun (WGS) entry which is preliminary data.</text>
</comment>
<sequence>MAESELLFEVATMFRTLLKGISQEWNKENRVLSLPQFRVLYVLSKEGPRKVSQLAHALCLTPAAITGITDKLLEEDYIKRERAEQDRRVVNISITEKGEAIIKEAHAGHSEALHSFFNLLPEEDMEHLRRIFGTMLKAIDK</sequence>